<sequence>MARSDLLRHIQLLPNGVKSEERPKSVILMLGDGMGYSTITLARYEKALRQSKLAGDLNLNVDSFPFSGSIRTFSADNIVTDSAASATAYLTGCKANNGCVGVDPNVTRDPDSYDPRYNAPDSIHSLAKSAGFLTGLVTNQPITHASPAPLYAHTHSREFEYSKDSDPLINKHGVNCMDIASQFVNKSHLFDLVIGGGRGHFLPTRLDKEGLRGDNRNLLQEWLDKCAIRNESCALYESPTELLAQREQVFKKERILGIPCI</sequence>
<keyword evidence="4 9" id="KW-0479">Metal-binding</keyword>
<comment type="similarity">
    <text evidence="1 10">Belongs to the alkaline phosphatase family.</text>
</comment>
<keyword evidence="3" id="KW-0597">Phosphoprotein</keyword>
<dbReference type="InterPro" id="IPR001952">
    <property type="entry name" value="Alkaline_phosphatase"/>
</dbReference>
<keyword evidence="13" id="KW-1185">Reference proteome</keyword>
<feature type="binding site" evidence="9">
    <location>
        <position position="146"/>
    </location>
    <ligand>
        <name>Mg(2+)</name>
        <dbReference type="ChEBI" id="CHEBI:18420"/>
    </ligand>
</feature>
<keyword evidence="7 9" id="KW-0460">Magnesium</keyword>
<dbReference type="EC" id="3.1.3.1" evidence="2 11"/>
<keyword evidence="6 9" id="KW-0862">Zinc</keyword>
<comment type="catalytic activity">
    <reaction evidence="11">
        <text>a phosphate monoester + H2O = an alcohol + phosphate</text>
        <dbReference type="Rhea" id="RHEA:15017"/>
        <dbReference type="ChEBI" id="CHEBI:15377"/>
        <dbReference type="ChEBI" id="CHEBI:30879"/>
        <dbReference type="ChEBI" id="CHEBI:43474"/>
        <dbReference type="ChEBI" id="CHEBI:67140"/>
        <dbReference type="EC" id="3.1.3.1"/>
    </reaction>
</comment>
<comment type="cofactor">
    <cofactor evidence="9">
        <name>Zn(2+)</name>
        <dbReference type="ChEBI" id="CHEBI:29105"/>
    </cofactor>
    <text evidence="9">Binds 2 Zn(2+) ions.</text>
</comment>
<evidence type="ECO:0000256" key="2">
    <source>
        <dbReference type="ARBA" id="ARBA00012647"/>
    </source>
</evidence>
<comment type="cofactor">
    <cofactor evidence="9">
        <name>Mg(2+)</name>
        <dbReference type="ChEBI" id="CHEBI:18420"/>
    </cofactor>
    <text evidence="9">Binds 1 Mg(2+) ion.</text>
</comment>
<evidence type="ECO:0000256" key="10">
    <source>
        <dbReference type="RuleBase" id="RU003946"/>
    </source>
</evidence>
<accession>A0ABD2PY36</accession>
<keyword evidence="5 11" id="KW-0378">Hydrolase</keyword>
<dbReference type="EMBL" id="JBJKFK010001918">
    <property type="protein sequence ID" value="KAL3312003.1"/>
    <property type="molecule type" value="Genomic_DNA"/>
</dbReference>
<name>A0ABD2PY36_9PLAT</name>
<evidence type="ECO:0000313" key="13">
    <source>
        <dbReference type="Proteomes" id="UP001626550"/>
    </source>
</evidence>
<proteinExistence type="inferred from homology"/>
<dbReference type="SMART" id="SM00098">
    <property type="entry name" value="alkPPc"/>
    <property type="match status" value="1"/>
</dbReference>
<dbReference type="AlphaFoldDB" id="A0ABD2PY36"/>
<feature type="binding site" evidence="9">
    <location>
        <position position="32"/>
    </location>
    <ligand>
        <name>Mg(2+)</name>
        <dbReference type="ChEBI" id="CHEBI:18420"/>
    </ligand>
</feature>
<dbReference type="GO" id="GO:0004035">
    <property type="term" value="F:alkaline phosphatase activity"/>
    <property type="evidence" value="ECO:0007669"/>
    <property type="project" value="UniProtKB-EC"/>
</dbReference>
<dbReference type="PROSITE" id="PS00123">
    <property type="entry name" value="ALKALINE_PHOSPHATASE"/>
    <property type="match status" value="1"/>
</dbReference>
<evidence type="ECO:0000256" key="9">
    <source>
        <dbReference type="PIRSR" id="PIRSR601952-2"/>
    </source>
</evidence>
<dbReference type="InterPro" id="IPR018299">
    <property type="entry name" value="Alkaline_phosphatase_AS"/>
</dbReference>
<comment type="caution">
    <text evidence="12">The sequence shown here is derived from an EMBL/GenBank/DDBJ whole genome shotgun (WGS) entry which is preliminary data.</text>
</comment>
<reference evidence="12 13" key="1">
    <citation type="submission" date="2024-11" db="EMBL/GenBank/DDBJ databases">
        <title>Adaptive evolution of stress response genes in parasites aligns with host niche diversity.</title>
        <authorList>
            <person name="Hahn C."/>
            <person name="Resl P."/>
        </authorList>
    </citation>
    <scope>NUCLEOTIDE SEQUENCE [LARGE SCALE GENOMIC DNA]</scope>
    <source>
        <strain evidence="12">EGGRZ-B1_66</strain>
        <tissue evidence="12">Body</tissue>
    </source>
</reference>
<dbReference type="Gene3D" id="3.40.720.10">
    <property type="entry name" value="Alkaline Phosphatase, subunit A"/>
    <property type="match status" value="1"/>
</dbReference>
<evidence type="ECO:0000256" key="11">
    <source>
        <dbReference type="RuleBase" id="RU003947"/>
    </source>
</evidence>
<dbReference type="PRINTS" id="PR00113">
    <property type="entry name" value="ALKPHPHTASE"/>
</dbReference>
<dbReference type="Pfam" id="PF00245">
    <property type="entry name" value="Alk_phosphatase"/>
    <property type="match status" value="1"/>
</dbReference>
<evidence type="ECO:0000256" key="4">
    <source>
        <dbReference type="ARBA" id="ARBA00022723"/>
    </source>
</evidence>
<evidence type="ECO:0000256" key="5">
    <source>
        <dbReference type="ARBA" id="ARBA00022801"/>
    </source>
</evidence>
<dbReference type="CDD" id="cd16012">
    <property type="entry name" value="ALP"/>
    <property type="match status" value="1"/>
</dbReference>
<dbReference type="Proteomes" id="UP001626550">
    <property type="component" value="Unassembled WGS sequence"/>
</dbReference>
<dbReference type="PANTHER" id="PTHR11596">
    <property type="entry name" value="ALKALINE PHOSPHATASE"/>
    <property type="match status" value="1"/>
</dbReference>
<protein>
    <recommendedName>
        <fullName evidence="2 11">Alkaline phosphatase</fullName>
        <ecNumber evidence="2 11">3.1.3.1</ecNumber>
    </recommendedName>
</protein>
<organism evidence="12 13">
    <name type="scientific">Cichlidogyrus casuarinus</name>
    <dbReference type="NCBI Taxonomy" id="1844966"/>
    <lineage>
        <taxon>Eukaryota</taxon>
        <taxon>Metazoa</taxon>
        <taxon>Spiralia</taxon>
        <taxon>Lophotrochozoa</taxon>
        <taxon>Platyhelminthes</taxon>
        <taxon>Monogenea</taxon>
        <taxon>Monopisthocotylea</taxon>
        <taxon>Dactylogyridea</taxon>
        <taxon>Ancyrocephalidae</taxon>
        <taxon>Cichlidogyrus</taxon>
    </lineage>
</organism>
<feature type="active site" description="Phosphoserine intermediate" evidence="8">
    <location>
        <position position="82"/>
    </location>
</feature>
<evidence type="ECO:0000256" key="3">
    <source>
        <dbReference type="ARBA" id="ARBA00022553"/>
    </source>
</evidence>
<dbReference type="PANTHER" id="PTHR11596:SF5">
    <property type="entry name" value="ALKALINE PHOSPHATASE"/>
    <property type="match status" value="1"/>
</dbReference>
<evidence type="ECO:0000256" key="8">
    <source>
        <dbReference type="PIRSR" id="PIRSR601952-1"/>
    </source>
</evidence>
<dbReference type="SUPFAM" id="SSF53649">
    <property type="entry name" value="Alkaline phosphatase-like"/>
    <property type="match status" value="1"/>
</dbReference>
<evidence type="ECO:0000256" key="6">
    <source>
        <dbReference type="ARBA" id="ARBA00022833"/>
    </source>
</evidence>
<evidence type="ECO:0000256" key="7">
    <source>
        <dbReference type="ARBA" id="ARBA00022842"/>
    </source>
</evidence>
<dbReference type="InterPro" id="IPR017850">
    <property type="entry name" value="Alkaline_phosphatase_core_sf"/>
</dbReference>
<feature type="binding site" evidence="9">
    <location>
        <position position="32"/>
    </location>
    <ligand>
        <name>Zn(2+)</name>
        <dbReference type="ChEBI" id="CHEBI:29105"/>
        <label>2</label>
    </ligand>
</feature>
<gene>
    <name evidence="12" type="ORF">Ciccas_009414</name>
</gene>
<dbReference type="GO" id="GO:0046872">
    <property type="term" value="F:metal ion binding"/>
    <property type="evidence" value="ECO:0007669"/>
    <property type="project" value="UniProtKB-KW"/>
</dbReference>
<evidence type="ECO:0000256" key="1">
    <source>
        <dbReference type="ARBA" id="ARBA00005984"/>
    </source>
</evidence>
<feature type="binding site" evidence="9">
    <location>
        <position position="144"/>
    </location>
    <ligand>
        <name>Mg(2+)</name>
        <dbReference type="ChEBI" id="CHEBI:18420"/>
    </ligand>
</feature>
<evidence type="ECO:0000313" key="12">
    <source>
        <dbReference type="EMBL" id="KAL3312003.1"/>
    </source>
</evidence>